<dbReference type="SMART" id="SM00382">
    <property type="entry name" value="AAA"/>
    <property type="match status" value="1"/>
</dbReference>
<comment type="similarity">
    <text evidence="1">Belongs to the ABC transporter superfamily.</text>
</comment>
<evidence type="ECO:0000256" key="2">
    <source>
        <dbReference type="ARBA" id="ARBA00022448"/>
    </source>
</evidence>
<keyword evidence="4 6" id="KW-0067">ATP-binding</keyword>
<dbReference type="InterPro" id="IPR003593">
    <property type="entry name" value="AAA+_ATPase"/>
</dbReference>
<keyword evidence="7" id="KW-1185">Reference proteome</keyword>
<dbReference type="InterPro" id="IPR027417">
    <property type="entry name" value="P-loop_NTPase"/>
</dbReference>
<dbReference type="InterPro" id="IPR050153">
    <property type="entry name" value="Metal_Ion_Import_ABC"/>
</dbReference>
<dbReference type="Pfam" id="PF00005">
    <property type="entry name" value="ABC_tran"/>
    <property type="match status" value="1"/>
</dbReference>
<protein>
    <submittedName>
        <fullName evidence="6">Zinc import ATP-binding protein ZnuC</fullName>
        <ecNumber evidence="6">3.6.3.-</ecNumber>
    </submittedName>
</protein>
<dbReference type="SUPFAM" id="SSF52540">
    <property type="entry name" value="P-loop containing nucleoside triphosphate hydrolases"/>
    <property type="match status" value="1"/>
</dbReference>
<accession>A0A399F4J4</accession>
<dbReference type="PROSITE" id="PS50893">
    <property type="entry name" value="ABC_TRANSPORTER_2"/>
    <property type="match status" value="1"/>
</dbReference>
<evidence type="ECO:0000256" key="4">
    <source>
        <dbReference type="ARBA" id="ARBA00022840"/>
    </source>
</evidence>
<dbReference type="PANTHER" id="PTHR42734:SF17">
    <property type="entry name" value="METAL TRANSPORT SYSTEM ATP-BINDING PROTEIN TM_0124-RELATED"/>
    <property type="match status" value="1"/>
</dbReference>
<dbReference type="EMBL" id="QWLB01000065">
    <property type="protein sequence ID" value="RIH91003.1"/>
    <property type="molecule type" value="Genomic_DNA"/>
</dbReference>
<dbReference type="EC" id="3.6.3.-" evidence="6"/>
<evidence type="ECO:0000256" key="3">
    <source>
        <dbReference type="ARBA" id="ARBA00022741"/>
    </source>
</evidence>
<dbReference type="Proteomes" id="UP000266178">
    <property type="component" value="Unassembled WGS sequence"/>
</dbReference>
<dbReference type="InterPro" id="IPR003439">
    <property type="entry name" value="ABC_transporter-like_ATP-bd"/>
</dbReference>
<dbReference type="AlphaFoldDB" id="A0A399F4J4"/>
<dbReference type="Gene3D" id="3.40.50.300">
    <property type="entry name" value="P-loop containing nucleotide triphosphate hydrolases"/>
    <property type="match status" value="1"/>
</dbReference>
<evidence type="ECO:0000256" key="1">
    <source>
        <dbReference type="ARBA" id="ARBA00005417"/>
    </source>
</evidence>
<organism evidence="6 7">
    <name type="scientific">Meiothermus granaticius NBRC 107808</name>
    <dbReference type="NCBI Taxonomy" id="1227551"/>
    <lineage>
        <taxon>Bacteria</taxon>
        <taxon>Thermotogati</taxon>
        <taxon>Deinococcota</taxon>
        <taxon>Deinococci</taxon>
        <taxon>Thermales</taxon>
        <taxon>Thermaceae</taxon>
        <taxon>Meiothermus</taxon>
    </lineage>
</organism>
<sequence length="258" mass="28346">MNALEFDRYSIRFGDFQVLREISLGVEEGSFVAILGPNGAGKSTLLKSVLGLTQGLPQEGRVQISGSVRVLGKDPGEVPPDWMGYVPQVKGFDRSFPALALEVVVSGLRRSWPLRIRPEERRRAEAMLEQVGALHLAGRRLGRLSGGELQRVYLARALIREPRLLLLDEPATGVDAVGEADLYRHLEAYQSAHSQGAARVTVLMITHDWEAAQHHASQVLLLNRRVVGYGRPEAVLCHECLAEAFGHVGHAHSLVMGR</sequence>
<keyword evidence="3" id="KW-0547">Nucleotide-binding</keyword>
<dbReference type="PANTHER" id="PTHR42734">
    <property type="entry name" value="METAL TRANSPORT SYSTEM ATP-BINDING PROTEIN TM_0124-RELATED"/>
    <property type="match status" value="1"/>
</dbReference>
<dbReference type="RefSeq" id="WP_119358528.1">
    <property type="nucleotide sequence ID" value="NZ_BJXM01000031.1"/>
</dbReference>
<dbReference type="OrthoDB" id="9806726at2"/>
<evidence type="ECO:0000313" key="6">
    <source>
        <dbReference type="EMBL" id="RIH91003.1"/>
    </source>
</evidence>
<proteinExistence type="inferred from homology"/>
<reference evidence="6 7" key="1">
    <citation type="submission" date="2018-08" db="EMBL/GenBank/DDBJ databases">
        <title>Meiothermus granaticius genome AF-68 sequencing project.</title>
        <authorList>
            <person name="Da Costa M.S."/>
            <person name="Albuquerque L."/>
            <person name="Raposo P."/>
            <person name="Froufe H.J.C."/>
            <person name="Barroso C.S."/>
            <person name="Egas C."/>
        </authorList>
    </citation>
    <scope>NUCLEOTIDE SEQUENCE [LARGE SCALE GENOMIC DNA]</scope>
    <source>
        <strain evidence="6 7">AF-68</strain>
    </source>
</reference>
<feature type="domain" description="ABC transporter" evidence="5">
    <location>
        <begin position="4"/>
        <end position="248"/>
    </location>
</feature>
<evidence type="ECO:0000313" key="7">
    <source>
        <dbReference type="Proteomes" id="UP000266178"/>
    </source>
</evidence>
<keyword evidence="6" id="KW-0378">Hydrolase</keyword>
<dbReference type="CDD" id="cd03235">
    <property type="entry name" value="ABC_Metallic_Cations"/>
    <property type="match status" value="1"/>
</dbReference>
<evidence type="ECO:0000259" key="5">
    <source>
        <dbReference type="PROSITE" id="PS50893"/>
    </source>
</evidence>
<dbReference type="GO" id="GO:0005524">
    <property type="term" value="F:ATP binding"/>
    <property type="evidence" value="ECO:0007669"/>
    <property type="project" value="UniProtKB-KW"/>
</dbReference>
<dbReference type="GO" id="GO:0016887">
    <property type="term" value="F:ATP hydrolysis activity"/>
    <property type="evidence" value="ECO:0007669"/>
    <property type="project" value="InterPro"/>
</dbReference>
<comment type="caution">
    <text evidence="6">The sequence shown here is derived from an EMBL/GenBank/DDBJ whole genome shotgun (WGS) entry which is preliminary data.</text>
</comment>
<gene>
    <name evidence="6" type="primary">znuC_2</name>
    <name evidence="6" type="ORF">Mgrana_03098</name>
</gene>
<keyword evidence="2" id="KW-0813">Transport</keyword>
<name>A0A399F4J4_9DEIN</name>